<organism evidence="6 7">
    <name type="scientific">Candidatus Corynebacterium gallistercoris</name>
    <dbReference type="NCBI Taxonomy" id="2838530"/>
    <lineage>
        <taxon>Bacteria</taxon>
        <taxon>Bacillati</taxon>
        <taxon>Actinomycetota</taxon>
        <taxon>Actinomycetes</taxon>
        <taxon>Mycobacteriales</taxon>
        <taxon>Corynebacteriaceae</taxon>
        <taxon>Corynebacterium</taxon>
    </lineage>
</organism>
<evidence type="ECO:0000256" key="1">
    <source>
        <dbReference type="ARBA" id="ARBA00023015"/>
    </source>
</evidence>
<feature type="DNA-binding region" description="H-T-H motif" evidence="4">
    <location>
        <begin position="40"/>
        <end position="59"/>
    </location>
</feature>
<dbReference type="AlphaFoldDB" id="A0A9D1RXJ0"/>
<feature type="domain" description="HTH tetR-type" evidence="5">
    <location>
        <begin position="17"/>
        <end position="77"/>
    </location>
</feature>
<dbReference type="Gene3D" id="1.10.357.10">
    <property type="entry name" value="Tetracycline Repressor, domain 2"/>
    <property type="match status" value="1"/>
</dbReference>
<protein>
    <submittedName>
        <fullName evidence="6">TetR/AcrR family transcriptional regulator</fullName>
    </submittedName>
</protein>
<dbReference type="SUPFAM" id="SSF46689">
    <property type="entry name" value="Homeodomain-like"/>
    <property type="match status" value="1"/>
</dbReference>
<dbReference type="InterPro" id="IPR050109">
    <property type="entry name" value="HTH-type_TetR-like_transc_reg"/>
</dbReference>
<evidence type="ECO:0000313" key="6">
    <source>
        <dbReference type="EMBL" id="HIW95345.1"/>
    </source>
</evidence>
<name>A0A9D1RXJ0_9CORY</name>
<reference evidence="6" key="2">
    <citation type="submission" date="2021-04" db="EMBL/GenBank/DDBJ databases">
        <authorList>
            <person name="Gilroy R."/>
        </authorList>
    </citation>
    <scope>NUCLEOTIDE SEQUENCE</scope>
    <source>
        <strain evidence="6">4376</strain>
    </source>
</reference>
<accession>A0A9D1RXJ0</accession>
<proteinExistence type="predicted"/>
<evidence type="ECO:0000256" key="3">
    <source>
        <dbReference type="ARBA" id="ARBA00023163"/>
    </source>
</evidence>
<dbReference type="GO" id="GO:0003700">
    <property type="term" value="F:DNA-binding transcription factor activity"/>
    <property type="evidence" value="ECO:0007669"/>
    <property type="project" value="TreeGrafter"/>
</dbReference>
<dbReference type="InterPro" id="IPR001647">
    <property type="entry name" value="HTH_TetR"/>
</dbReference>
<dbReference type="EMBL" id="DXFZ01000031">
    <property type="protein sequence ID" value="HIW95345.1"/>
    <property type="molecule type" value="Genomic_DNA"/>
</dbReference>
<gene>
    <name evidence="6" type="ORF">H9867_02480</name>
</gene>
<reference evidence="6" key="1">
    <citation type="journal article" date="2021" name="PeerJ">
        <title>Extensive microbial diversity within the chicken gut microbiome revealed by metagenomics and culture.</title>
        <authorList>
            <person name="Gilroy R."/>
            <person name="Ravi A."/>
            <person name="Getino M."/>
            <person name="Pursley I."/>
            <person name="Horton D.L."/>
            <person name="Alikhan N.F."/>
            <person name="Baker D."/>
            <person name="Gharbi K."/>
            <person name="Hall N."/>
            <person name="Watson M."/>
            <person name="Adriaenssens E.M."/>
            <person name="Foster-Nyarko E."/>
            <person name="Jarju S."/>
            <person name="Secka A."/>
            <person name="Antonio M."/>
            <person name="Oren A."/>
            <person name="Chaudhuri R.R."/>
            <person name="La Ragione R."/>
            <person name="Hildebrand F."/>
            <person name="Pallen M.J."/>
        </authorList>
    </citation>
    <scope>NUCLEOTIDE SEQUENCE</scope>
    <source>
        <strain evidence="6">4376</strain>
    </source>
</reference>
<keyword evidence="1" id="KW-0805">Transcription regulation</keyword>
<sequence>MSAEQPSQPSLRDRKKAETRTNIAHAAVELLVTEGPEQTTIARIADAAEISQRTFHNYFPHREAAMFHYMENLLDALCRDVLNCADGQPLVEVAKNVAVGLYFHGSSFSDATPTSPYPTTPGNFNAIHALKMVVEHLTLHRVDDMCTAAPRDNPVDFLSPLVDALMEYASRNSEELSRFHALMMVSNALWVCGTVYETRELPEYSQGKTEHQLLEEAFAFTTAGTFPDSEG</sequence>
<keyword evidence="2 4" id="KW-0238">DNA-binding</keyword>
<dbReference type="Proteomes" id="UP000824189">
    <property type="component" value="Unassembled WGS sequence"/>
</dbReference>
<dbReference type="PROSITE" id="PS50977">
    <property type="entry name" value="HTH_TETR_2"/>
    <property type="match status" value="1"/>
</dbReference>
<dbReference type="PANTHER" id="PTHR30055">
    <property type="entry name" value="HTH-TYPE TRANSCRIPTIONAL REGULATOR RUTR"/>
    <property type="match status" value="1"/>
</dbReference>
<evidence type="ECO:0000256" key="2">
    <source>
        <dbReference type="ARBA" id="ARBA00023125"/>
    </source>
</evidence>
<dbReference type="InterPro" id="IPR009057">
    <property type="entry name" value="Homeodomain-like_sf"/>
</dbReference>
<evidence type="ECO:0000256" key="4">
    <source>
        <dbReference type="PROSITE-ProRule" id="PRU00335"/>
    </source>
</evidence>
<keyword evidence="3" id="KW-0804">Transcription</keyword>
<comment type="caution">
    <text evidence="6">The sequence shown here is derived from an EMBL/GenBank/DDBJ whole genome shotgun (WGS) entry which is preliminary data.</text>
</comment>
<dbReference type="GO" id="GO:0000976">
    <property type="term" value="F:transcription cis-regulatory region binding"/>
    <property type="evidence" value="ECO:0007669"/>
    <property type="project" value="TreeGrafter"/>
</dbReference>
<evidence type="ECO:0000259" key="5">
    <source>
        <dbReference type="PROSITE" id="PS50977"/>
    </source>
</evidence>
<dbReference type="PANTHER" id="PTHR30055:SF238">
    <property type="entry name" value="MYCOFACTOCIN BIOSYNTHESIS TRANSCRIPTIONAL REGULATOR MFTR-RELATED"/>
    <property type="match status" value="1"/>
</dbReference>
<dbReference type="Pfam" id="PF00440">
    <property type="entry name" value="TetR_N"/>
    <property type="match status" value="1"/>
</dbReference>
<evidence type="ECO:0000313" key="7">
    <source>
        <dbReference type="Proteomes" id="UP000824189"/>
    </source>
</evidence>